<proteinExistence type="predicted"/>
<dbReference type="OrthoDB" id="7355053at2"/>
<dbReference type="Pfam" id="PF11351">
    <property type="entry name" value="GTA_holin_3TM"/>
    <property type="match status" value="1"/>
</dbReference>
<dbReference type="InterPro" id="IPR021497">
    <property type="entry name" value="GTA_holin_3TM"/>
</dbReference>
<accession>A0A2C9CQA2</accession>
<dbReference type="EMBL" id="OCTN01000002">
    <property type="protein sequence ID" value="SOH93387.1"/>
    <property type="molecule type" value="Genomic_DNA"/>
</dbReference>
<dbReference type="Proteomes" id="UP000220034">
    <property type="component" value="Unassembled WGS sequence"/>
</dbReference>
<reference evidence="2" key="1">
    <citation type="submission" date="2017-09" db="EMBL/GenBank/DDBJ databases">
        <authorList>
            <person name="Varghese N."/>
            <person name="Submissions S."/>
        </authorList>
    </citation>
    <scope>NUCLEOTIDE SEQUENCE [LARGE SCALE GENOMIC DNA]</scope>
    <source>
        <strain evidence="2">C7</strain>
    </source>
</reference>
<gene>
    <name evidence="1" type="ORF">SAMN06273572_10263</name>
</gene>
<dbReference type="AlphaFoldDB" id="A0A2C9CQA2"/>
<evidence type="ECO:0000313" key="2">
    <source>
        <dbReference type="Proteomes" id="UP000220034"/>
    </source>
</evidence>
<protein>
    <submittedName>
        <fullName evidence="1">Holin of 3TMs, for gene-transfer release</fullName>
    </submittedName>
</protein>
<sequence>MGLSIGSAELGSLTGLISGAGRAVADVAGAFTPNAEASAARAATARSSALAQFAAEFQPRRTWFDALIDGVNRIPRPAMALGTIGLFGWAMADPIGFAARMQGVALIPEPMWWLMGAIVGFYFGARELSAARSRSGITPEVVEAAAASIERIEGIAWRSGEVERGGVGVPSNALTPGVAAAPDPELDLDAVSSVNPELGAFLLRVRG</sequence>
<dbReference type="RefSeq" id="WP_097928974.1">
    <property type="nucleotide sequence ID" value="NZ_OCTN01000002.1"/>
</dbReference>
<keyword evidence="2" id="KW-1185">Reference proteome</keyword>
<name>A0A2C9CQA2_9RHOB</name>
<organism evidence="1 2">
    <name type="scientific">Pontivivens marinum</name>
    <dbReference type="NCBI Taxonomy" id="1690039"/>
    <lineage>
        <taxon>Bacteria</taxon>
        <taxon>Pseudomonadati</taxon>
        <taxon>Pseudomonadota</taxon>
        <taxon>Alphaproteobacteria</taxon>
        <taxon>Rhodobacterales</taxon>
        <taxon>Paracoccaceae</taxon>
        <taxon>Pontivivens</taxon>
    </lineage>
</organism>
<evidence type="ECO:0000313" key="1">
    <source>
        <dbReference type="EMBL" id="SOH93387.1"/>
    </source>
</evidence>